<dbReference type="Pfam" id="PF01032">
    <property type="entry name" value="FecCD"/>
    <property type="match status" value="1"/>
</dbReference>
<keyword evidence="6 8" id="KW-1133">Transmembrane helix</keyword>
<keyword evidence="7 8" id="KW-0472">Membrane</keyword>
<keyword evidence="3" id="KW-0813">Transport</keyword>
<feature type="transmembrane region" description="Helical" evidence="8">
    <location>
        <begin position="93"/>
        <end position="114"/>
    </location>
</feature>
<dbReference type="InterPro" id="IPR006311">
    <property type="entry name" value="TAT_signal"/>
</dbReference>
<gene>
    <name evidence="9" type="ORF">PX52LOC_00252</name>
</gene>
<keyword evidence="5 8" id="KW-0812">Transmembrane</keyword>
<dbReference type="CDD" id="cd06550">
    <property type="entry name" value="TM_ABC_iron-siderophores_like"/>
    <property type="match status" value="1"/>
</dbReference>
<dbReference type="KEGG" id="lrs:PX52LOC_00252"/>
<feature type="transmembrane region" description="Helical" evidence="8">
    <location>
        <begin position="154"/>
        <end position="175"/>
    </location>
</feature>
<keyword evidence="10" id="KW-1185">Reference proteome</keyword>
<dbReference type="PANTHER" id="PTHR30472:SF25">
    <property type="entry name" value="ABC TRANSPORTER PERMEASE PROTEIN MJ0876-RELATED"/>
    <property type="match status" value="1"/>
</dbReference>
<evidence type="ECO:0000256" key="5">
    <source>
        <dbReference type="ARBA" id="ARBA00022692"/>
    </source>
</evidence>
<comment type="subcellular location">
    <subcellularLocation>
        <location evidence="1">Cell membrane</location>
        <topology evidence="1">Multi-pass membrane protein</topology>
    </subcellularLocation>
</comment>
<organism evidence="9 10">
    <name type="scientific">Limnoglobus roseus</name>
    <dbReference type="NCBI Taxonomy" id="2598579"/>
    <lineage>
        <taxon>Bacteria</taxon>
        <taxon>Pseudomonadati</taxon>
        <taxon>Planctomycetota</taxon>
        <taxon>Planctomycetia</taxon>
        <taxon>Gemmatales</taxon>
        <taxon>Gemmataceae</taxon>
        <taxon>Limnoglobus</taxon>
    </lineage>
</organism>
<dbReference type="GO" id="GO:0005886">
    <property type="term" value="C:plasma membrane"/>
    <property type="evidence" value="ECO:0007669"/>
    <property type="project" value="UniProtKB-SubCell"/>
</dbReference>
<dbReference type="PROSITE" id="PS51318">
    <property type="entry name" value="TAT"/>
    <property type="match status" value="1"/>
</dbReference>
<dbReference type="PANTHER" id="PTHR30472">
    <property type="entry name" value="FERRIC ENTEROBACTIN TRANSPORT SYSTEM PERMEASE PROTEIN"/>
    <property type="match status" value="1"/>
</dbReference>
<evidence type="ECO:0000256" key="2">
    <source>
        <dbReference type="ARBA" id="ARBA00007935"/>
    </source>
</evidence>
<evidence type="ECO:0000256" key="3">
    <source>
        <dbReference type="ARBA" id="ARBA00022448"/>
    </source>
</evidence>
<sequence length="335" mass="34132">MTAPGKTRRLFLLAAILAAAVVGSLAVGAVWLRPTEVFTAVASPSESTNPAARTIVNELRLPRALLAACIGAGLATAGTAYQGLFRNPLAEPFVIGVASGAALGATAVILSGWQTLVFGFLSPIPVGAFVGAMGAAFLTYSFAAAVRSESVAGLMLTGVAVSTLLNAAVWLLMAWNDQELARTVNWLMGSLAGRGWPDLRQTAPWIAVGTAGVWALARPLDALAEGEEVARSLGLRVRLVIGLVLAAASLAAAAAVAAAGIIGFVGLIAPHIARRLVGESHAALIPASGLLGGILLVLADALARTLTAPTELPVGIVTAALGGPFFLYLLQRRRV</sequence>
<evidence type="ECO:0000256" key="7">
    <source>
        <dbReference type="ARBA" id="ARBA00023136"/>
    </source>
</evidence>
<dbReference type="AlphaFoldDB" id="A0A5C1A8A9"/>
<dbReference type="InterPro" id="IPR000522">
    <property type="entry name" value="ABC_transptr_permease_BtuC"/>
</dbReference>
<protein>
    <submittedName>
        <fullName evidence="9">Iron ABC transporter permease</fullName>
    </submittedName>
</protein>
<feature type="transmembrane region" description="Helical" evidence="8">
    <location>
        <begin position="120"/>
        <end position="142"/>
    </location>
</feature>
<evidence type="ECO:0000313" key="9">
    <source>
        <dbReference type="EMBL" id="QEL13398.1"/>
    </source>
</evidence>
<dbReference type="EMBL" id="CP042425">
    <property type="protein sequence ID" value="QEL13398.1"/>
    <property type="molecule type" value="Genomic_DNA"/>
</dbReference>
<keyword evidence="4" id="KW-1003">Cell membrane</keyword>
<evidence type="ECO:0000256" key="4">
    <source>
        <dbReference type="ARBA" id="ARBA00022475"/>
    </source>
</evidence>
<dbReference type="RefSeq" id="WP_149108373.1">
    <property type="nucleotide sequence ID" value="NZ_CP042425.1"/>
</dbReference>
<feature type="transmembrane region" description="Helical" evidence="8">
    <location>
        <begin position="312"/>
        <end position="330"/>
    </location>
</feature>
<feature type="transmembrane region" description="Helical" evidence="8">
    <location>
        <begin position="63"/>
        <end position="81"/>
    </location>
</feature>
<dbReference type="Proteomes" id="UP000324974">
    <property type="component" value="Chromosome"/>
</dbReference>
<evidence type="ECO:0000256" key="6">
    <source>
        <dbReference type="ARBA" id="ARBA00022989"/>
    </source>
</evidence>
<dbReference type="OrthoDB" id="9792889at2"/>
<evidence type="ECO:0000313" key="10">
    <source>
        <dbReference type="Proteomes" id="UP000324974"/>
    </source>
</evidence>
<evidence type="ECO:0000256" key="8">
    <source>
        <dbReference type="SAM" id="Phobius"/>
    </source>
</evidence>
<dbReference type="SUPFAM" id="SSF81345">
    <property type="entry name" value="ABC transporter involved in vitamin B12 uptake, BtuC"/>
    <property type="match status" value="1"/>
</dbReference>
<reference evidence="10" key="1">
    <citation type="submission" date="2019-08" db="EMBL/GenBank/DDBJ databases">
        <title>Limnoglobus roseus gen. nov., sp. nov., a novel freshwater planctomycete with a giant genome from the family Gemmataceae.</title>
        <authorList>
            <person name="Kulichevskaya I.S."/>
            <person name="Naumoff D.G."/>
            <person name="Miroshnikov K."/>
            <person name="Ivanova A."/>
            <person name="Philippov D.A."/>
            <person name="Hakobyan A."/>
            <person name="Rijpstra I.C."/>
            <person name="Sinninghe Damste J.S."/>
            <person name="Liesack W."/>
            <person name="Dedysh S.N."/>
        </authorList>
    </citation>
    <scope>NUCLEOTIDE SEQUENCE [LARGE SCALE GENOMIC DNA]</scope>
    <source>
        <strain evidence="10">PX52</strain>
    </source>
</reference>
<dbReference type="FunFam" id="1.10.3470.10:FF:000001">
    <property type="entry name" value="Vitamin B12 ABC transporter permease BtuC"/>
    <property type="match status" value="1"/>
</dbReference>
<comment type="similarity">
    <text evidence="2">Belongs to the binding-protein-dependent transport system permease family. FecCD subfamily.</text>
</comment>
<dbReference type="Gene3D" id="1.10.3470.10">
    <property type="entry name" value="ABC transporter involved in vitamin B12 uptake, BtuC"/>
    <property type="match status" value="1"/>
</dbReference>
<accession>A0A5C1A8A9</accession>
<dbReference type="GO" id="GO:0022857">
    <property type="term" value="F:transmembrane transporter activity"/>
    <property type="evidence" value="ECO:0007669"/>
    <property type="project" value="InterPro"/>
</dbReference>
<evidence type="ECO:0000256" key="1">
    <source>
        <dbReference type="ARBA" id="ARBA00004651"/>
    </source>
</evidence>
<dbReference type="InterPro" id="IPR037294">
    <property type="entry name" value="ABC_BtuC-like"/>
</dbReference>
<dbReference type="GO" id="GO:0033214">
    <property type="term" value="P:siderophore-iron import into cell"/>
    <property type="evidence" value="ECO:0007669"/>
    <property type="project" value="TreeGrafter"/>
</dbReference>
<feature type="transmembrane region" description="Helical" evidence="8">
    <location>
        <begin position="281"/>
        <end position="306"/>
    </location>
</feature>
<name>A0A5C1A8A9_9BACT</name>
<feature type="transmembrane region" description="Helical" evidence="8">
    <location>
        <begin position="239"/>
        <end position="269"/>
    </location>
</feature>
<proteinExistence type="inferred from homology"/>